<feature type="compositionally biased region" description="Basic and acidic residues" evidence="1">
    <location>
        <begin position="65"/>
        <end position="80"/>
    </location>
</feature>
<sequence>MNILKNKEYSDDEIEMLKTNSKNSSKIKKEKKNEKNSLEKHLFLEQKLREERAKKCPIKDLFKKEKLENDKKRKKERNDPRFILYGRPNNQKSKSTSVFNNTDFETVKKSEKLNVLTSRVKRIR</sequence>
<name>A0A1I8B3H7_MELHA</name>
<protein>
    <submittedName>
        <fullName evidence="3 4">Uncharacterized protein</fullName>
    </submittedName>
</protein>
<reference evidence="3 4" key="1">
    <citation type="submission" date="2016-11" db="UniProtKB">
        <authorList>
            <consortium name="WormBaseParasite"/>
        </authorList>
    </citation>
    <scope>IDENTIFICATION</scope>
</reference>
<accession>A0A1I8B3H7</accession>
<dbReference type="WBParaSite" id="MhA1_Contig1302.frz3.gene3">
    <property type="protein sequence ID" value="MhA1_Contig1302.frz3.gene3"/>
    <property type="gene ID" value="MhA1_Contig1302.frz3.gene3"/>
</dbReference>
<evidence type="ECO:0000256" key="1">
    <source>
        <dbReference type="SAM" id="MobiDB-lite"/>
    </source>
</evidence>
<proteinExistence type="predicted"/>
<dbReference type="AlphaFoldDB" id="A0A1I8B3H7"/>
<feature type="compositionally biased region" description="Polar residues" evidence="1">
    <location>
        <begin position="88"/>
        <end position="98"/>
    </location>
</feature>
<evidence type="ECO:0000313" key="4">
    <source>
        <dbReference type="WBParaSite" id="MhA1_Contig1302.frz3.gene3"/>
    </source>
</evidence>
<keyword evidence="2" id="KW-1185">Reference proteome</keyword>
<evidence type="ECO:0000313" key="2">
    <source>
        <dbReference type="Proteomes" id="UP000095281"/>
    </source>
</evidence>
<feature type="region of interest" description="Disordered" evidence="1">
    <location>
        <begin position="65"/>
        <end position="98"/>
    </location>
</feature>
<dbReference type="WBParaSite" id="MhA1_Contig1302.frz3.gene2">
    <property type="protein sequence ID" value="MhA1_Contig1302.frz3.gene2"/>
    <property type="gene ID" value="MhA1_Contig1302.frz3.gene2"/>
</dbReference>
<evidence type="ECO:0000313" key="3">
    <source>
        <dbReference type="WBParaSite" id="MhA1_Contig1302.frz3.gene2"/>
    </source>
</evidence>
<feature type="region of interest" description="Disordered" evidence="1">
    <location>
        <begin position="1"/>
        <end position="36"/>
    </location>
</feature>
<dbReference type="Proteomes" id="UP000095281">
    <property type="component" value="Unplaced"/>
</dbReference>
<organism evidence="2 4">
    <name type="scientific">Meloidogyne hapla</name>
    <name type="common">Root-knot nematode worm</name>
    <dbReference type="NCBI Taxonomy" id="6305"/>
    <lineage>
        <taxon>Eukaryota</taxon>
        <taxon>Metazoa</taxon>
        <taxon>Ecdysozoa</taxon>
        <taxon>Nematoda</taxon>
        <taxon>Chromadorea</taxon>
        <taxon>Rhabditida</taxon>
        <taxon>Tylenchina</taxon>
        <taxon>Tylenchomorpha</taxon>
        <taxon>Tylenchoidea</taxon>
        <taxon>Meloidogynidae</taxon>
        <taxon>Meloidogyninae</taxon>
        <taxon>Meloidogyne</taxon>
    </lineage>
</organism>